<dbReference type="Pfam" id="PF01220">
    <property type="entry name" value="DHquinase_II"/>
    <property type="match status" value="1"/>
</dbReference>
<feature type="active site" description="Proton acceptor" evidence="8 9">
    <location>
        <position position="23"/>
    </location>
</feature>
<organism evidence="12 13">
    <name type="scientific">Neptuniibacter caesariensis</name>
    <dbReference type="NCBI Taxonomy" id="207954"/>
    <lineage>
        <taxon>Bacteria</taxon>
        <taxon>Pseudomonadati</taxon>
        <taxon>Pseudomonadota</taxon>
        <taxon>Gammaproteobacteria</taxon>
        <taxon>Oceanospirillales</taxon>
        <taxon>Oceanospirillaceae</taxon>
        <taxon>Neptuniibacter</taxon>
    </lineage>
</organism>
<gene>
    <name evidence="8 12" type="primary">aroQ</name>
    <name evidence="12" type="ORF">CSA60_04295</name>
</gene>
<dbReference type="SUPFAM" id="SSF52304">
    <property type="entry name" value="Type II 3-dehydroquinate dehydratase"/>
    <property type="match status" value="1"/>
</dbReference>
<dbReference type="InterPro" id="IPR001874">
    <property type="entry name" value="DHquinase_II"/>
</dbReference>
<dbReference type="Gene3D" id="3.40.50.9100">
    <property type="entry name" value="Dehydroquinase, class II"/>
    <property type="match status" value="1"/>
</dbReference>
<feature type="binding site" evidence="8 10">
    <location>
        <position position="88"/>
    </location>
    <ligand>
        <name>substrate</name>
    </ligand>
</feature>
<accession>A0A2G6JJL6</accession>
<dbReference type="EC" id="4.2.1.10" evidence="6 8"/>
<dbReference type="NCBIfam" id="NF003806">
    <property type="entry name" value="PRK05395.1-3"/>
    <property type="match status" value="1"/>
</dbReference>
<reference evidence="12 13" key="1">
    <citation type="submission" date="2017-10" db="EMBL/GenBank/DDBJ databases">
        <title>Novel microbial diversity and functional potential in the marine mammal oral microbiome.</title>
        <authorList>
            <person name="Dudek N.K."/>
            <person name="Sun C.L."/>
            <person name="Burstein D."/>
            <person name="Kantor R.S."/>
            <person name="Aliaga Goltsman D.S."/>
            <person name="Bik E.M."/>
            <person name="Thomas B.C."/>
            <person name="Banfield J.F."/>
            <person name="Relman D.A."/>
        </authorList>
    </citation>
    <scope>NUCLEOTIDE SEQUENCE [LARGE SCALE GENOMIC DNA]</scope>
    <source>
        <strain evidence="12">DOLJORAL78_47_21</strain>
    </source>
</reference>
<dbReference type="GO" id="GO:0009073">
    <property type="term" value="P:aromatic amino acid family biosynthetic process"/>
    <property type="evidence" value="ECO:0007669"/>
    <property type="project" value="UniProtKB-KW"/>
</dbReference>
<dbReference type="STRING" id="207954.MED92_01154"/>
<keyword evidence="7 8" id="KW-0456">Lyase</keyword>
<dbReference type="GO" id="GO:0009423">
    <property type="term" value="P:chorismate biosynthetic process"/>
    <property type="evidence" value="ECO:0007669"/>
    <property type="project" value="UniProtKB-UniRule"/>
</dbReference>
<evidence type="ECO:0000256" key="5">
    <source>
        <dbReference type="ARBA" id="ARBA00011193"/>
    </source>
</evidence>
<dbReference type="PANTHER" id="PTHR21272">
    <property type="entry name" value="CATABOLIC 3-DEHYDROQUINASE"/>
    <property type="match status" value="1"/>
</dbReference>
<sequence>MAKILLLNGPNLNLLGKREPEVYGQDTLDDINQSLKRLADQQGHELLHCQSNREYALIERIHEAQDEGVAYIIINPAAFTHTSVALRDALLGASIPFIEVHLSNVHARETFRHHSYFSDVADGVICGLGAQGYHFALQSAISRIAK</sequence>
<dbReference type="GO" id="GO:0019631">
    <property type="term" value="P:quinate catabolic process"/>
    <property type="evidence" value="ECO:0007669"/>
    <property type="project" value="TreeGrafter"/>
</dbReference>
<dbReference type="EMBL" id="PDSH01000020">
    <property type="protein sequence ID" value="PIE23641.1"/>
    <property type="molecule type" value="Genomic_DNA"/>
</dbReference>
<feature type="binding site" evidence="8 10">
    <location>
        <position position="81"/>
    </location>
    <ligand>
        <name>substrate</name>
    </ligand>
</feature>
<evidence type="ECO:0000256" key="10">
    <source>
        <dbReference type="PIRSR" id="PIRSR001399-2"/>
    </source>
</evidence>
<proteinExistence type="inferred from homology"/>
<dbReference type="NCBIfam" id="TIGR01088">
    <property type="entry name" value="aroQ"/>
    <property type="match status" value="1"/>
</dbReference>
<evidence type="ECO:0000256" key="8">
    <source>
        <dbReference type="HAMAP-Rule" id="MF_00169"/>
    </source>
</evidence>
<dbReference type="NCBIfam" id="NF003805">
    <property type="entry name" value="PRK05395.1-2"/>
    <property type="match status" value="1"/>
</dbReference>
<dbReference type="HAMAP" id="MF_00169">
    <property type="entry name" value="AroQ"/>
    <property type="match status" value="1"/>
</dbReference>
<evidence type="ECO:0000256" key="6">
    <source>
        <dbReference type="ARBA" id="ARBA00012060"/>
    </source>
</evidence>
<dbReference type="GO" id="GO:0003855">
    <property type="term" value="F:3-dehydroquinate dehydratase activity"/>
    <property type="evidence" value="ECO:0007669"/>
    <property type="project" value="UniProtKB-UniRule"/>
</dbReference>
<dbReference type="PANTHER" id="PTHR21272:SF3">
    <property type="entry name" value="CATABOLIC 3-DEHYDROQUINASE"/>
    <property type="match status" value="1"/>
</dbReference>
<dbReference type="AlphaFoldDB" id="A0A2G6JJL6"/>
<comment type="subunit">
    <text evidence="5 8">Homododecamer.</text>
</comment>
<evidence type="ECO:0000256" key="2">
    <source>
        <dbReference type="ARBA" id="ARBA00003924"/>
    </source>
</evidence>
<evidence type="ECO:0000256" key="1">
    <source>
        <dbReference type="ARBA" id="ARBA00001864"/>
    </source>
</evidence>
<keyword evidence="8" id="KW-0057">Aromatic amino acid biosynthesis</keyword>
<evidence type="ECO:0000313" key="13">
    <source>
        <dbReference type="Proteomes" id="UP000243469"/>
    </source>
</evidence>
<evidence type="ECO:0000313" key="12">
    <source>
        <dbReference type="EMBL" id="PIE23641.1"/>
    </source>
</evidence>
<dbReference type="Proteomes" id="UP000243469">
    <property type="component" value="Unassembled WGS sequence"/>
</dbReference>
<comment type="caution">
    <text evidence="12">The sequence shown here is derived from an EMBL/GenBank/DDBJ whole genome shotgun (WGS) entry which is preliminary data.</text>
</comment>
<dbReference type="NCBIfam" id="NF003804">
    <property type="entry name" value="PRK05395.1-1"/>
    <property type="match status" value="1"/>
</dbReference>
<evidence type="ECO:0000256" key="4">
    <source>
        <dbReference type="ARBA" id="ARBA00011037"/>
    </source>
</evidence>
<comment type="similarity">
    <text evidence="4 8">Belongs to the type-II 3-dehydroquinase family.</text>
</comment>
<comment type="pathway">
    <text evidence="3 8">Metabolic intermediate biosynthesis; chorismate biosynthesis; chorismate from D-erythrose 4-phosphate and phosphoenolpyruvate: step 3/7.</text>
</comment>
<dbReference type="UniPathway" id="UPA00053">
    <property type="reaction ID" value="UER00086"/>
</dbReference>
<dbReference type="GO" id="GO:0008652">
    <property type="term" value="P:amino acid biosynthetic process"/>
    <property type="evidence" value="ECO:0007669"/>
    <property type="project" value="UniProtKB-KW"/>
</dbReference>
<feature type="binding site" evidence="8 10">
    <location>
        <begin position="102"/>
        <end position="103"/>
    </location>
    <ligand>
        <name>substrate</name>
    </ligand>
</feature>
<feature type="site" description="Transition state stabilizer" evidence="8 11">
    <location>
        <position position="18"/>
    </location>
</feature>
<feature type="binding site" evidence="8 10">
    <location>
        <position position="112"/>
    </location>
    <ligand>
        <name>substrate</name>
    </ligand>
</feature>
<keyword evidence="8" id="KW-0028">Amino-acid biosynthesis</keyword>
<dbReference type="CDD" id="cd00466">
    <property type="entry name" value="DHQase_II"/>
    <property type="match status" value="1"/>
</dbReference>
<comment type="function">
    <text evidence="2 8">Catalyzes a trans-dehydration via an enolate intermediate.</text>
</comment>
<dbReference type="InterPro" id="IPR018509">
    <property type="entry name" value="DHquinase_II_CS"/>
</dbReference>
<name>A0A2G6JJL6_NEPCE</name>
<feature type="binding site" evidence="8 10">
    <location>
        <position position="75"/>
    </location>
    <ligand>
        <name>substrate</name>
    </ligand>
</feature>
<evidence type="ECO:0000256" key="9">
    <source>
        <dbReference type="PIRSR" id="PIRSR001399-1"/>
    </source>
</evidence>
<feature type="active site" description="Proton donor" evidence="8 9">
    <location>
        <position position="101"/>
    </location>
</feature>
<evidence type="ECO:0000256" key="3">
    <source>
        <dbReference type="ARBA" id="ARBA00004902"/>
    </source>
</evidence>
<dbReference type="NCBIfam" id="NF003807">
    <property type="entry name" value="PRK05395.1-4"/>
    <property type="match status" value="1"/>
</dbReference>
<dbReference type="PIRSF" id="PIRSF001399">
    <property type="entry name" value="DHquinase_II"/>
    <property type="match status" value="1"/>
</dbReference>
<evidence type="ECO:0000256" key="11">
    <source>
        <dbReference type="PIRSR" id="PIRSR001399-3"/>
    </source>
</evidence>
<comment type="catalytic activity">
    <reaction evidence="1 8">
        <text>3-dehydroquinate = 3-dehydroshikimate + H2O</text>
        <dbReference type="Rhea" id="RHEA:21096"/>
        <dbReference type="ChEBI" id="CHEBI:15377"/>
        <dbReference type="ChEBI" id="CHEBI:16630"/>
        <dbReference type="ChEBI" id="CHEBI:32364"/>
        <dbReference type="EC" id="4.2.1.10"/>
    </reaction>
</comment>
<dbReference type="InterPro" id="IPR036441">
    <property type="entry name" value="DHquinase_II_sf"/>
</dbReference>
<evidence type="ECO:0000256" key="7">
    <source>
        <dbReference type="ARBA" id="ARBA00023239"/>
    </source>
</evidence>
<protein>
    <recommendedName>
        <fullName evidence="6 8">3-dehydroquinate dehydratase</fullName>
        <shortName evidence="8">3-dehydroquinase</shortName>
        <ecNumber evidence="6 8">4.2.1.10</ecNumber>
    </recommendedName>
    <alternativeName>
        <fullName evidence="8">Type II DHQase</fullName>
    </alternativeName>
</protein>
<dbReference type="PROSITE" id="PS01029">
    <property type="entry name" value="DEHYDROQUINASE_II"/>
    <property type="match status" value="1"/>
</dbReference>